<dbReference type="GO" id="GO:0071949">
    <property type="term" value="F:FAD binding"/>
    <property type="evidence" value="ECO:0007669"/>
    <property type="project" value="InterPro"/>
</dbReference>
<dbReference type="Gene3D" id="3.30.9.10">
    <property type="entry name" value="D-Amino Acid Oxidase, subunit A, domain 2"/>
    <property type="match status" value="1"/>
</dbReference>
<accession>A0A0C3AB89</accession>
<dbReference type="SUPFAM" id="SSF54373">
    <property type="entry name" value="FAD-linked reductases, C-terminal domain"/>
    <property type="match status" value="1"/>
</dbReference>
<organism evidence="7 8">
    <name type="scientific">Serendipita vermifera MAFF 305830</name>
    <dbReference type="NCBI Taxonomy" id="933852"/>
    <lineage>
        <taxon>Eukaryota</taxon>
        <taxon>Fungi</taxon>
        <taxon>Dikarya</taxon>
        <taxon>Basidiomycota</taxon>
        <taxon>Agaricomycotina</taxon>
        <taxon>Agaricomycetes</taxon>
        <taxon>Sebacinales</taxon>
        <taxon>Serendipitaceae</taxon>
        <taxon>Serendipita</taxon>
    </lineage>
</organism>
<reference evidence="7 8" key="1">
    <citation type="submission" date="2014-04" db="EMBL/GenBank/DDBJ databases">
        <authorList>
            <consortium name="DOE Joint Genome Institute"/>
            <person name="Kuo A."/>
            <person name="Zuccaro A."/>
            <person name="Kohler A."/>
            <person name="Nagy L.G."/>
            <person name="Floudas D."/>
            <person name="Copeland A."/>
            <person name="Barry K.W."/>
            <person name="Cichocki N."/>
            <person name="Veneault-Fourrey C."/>
            <person name="LaButti K."/>
            <person name="Lindquist E.A."/>
            <person name="Lipzen A."/>
            <person name="Lundell T."/>
            <person name="Morin E."/>
            <person name="Murat C."/>
            <person name="Sun H."/>
            <person name="Tunlid A."/>
            <person name="Henrissat B."/>
            <person name="Grigoriev I.V."/>
            <person name="Hibbett D.S."/>
            <person name="Martin F."/>
            <person name="Nordberg H.P."/>
            <person name="Cantor M.N."/>
            <person name="Hua S.X."/>
        </authorList>
    </citation>
    <scope>NUCLEOTIDE SEQUENCE [LARGE SCALE GENOMIC DNA]</scope>
    <source>
        <strain evidence="7 8">MAFF 305830</strain>
    </source>
</reference>
<gene>
    <name evidence="7" type="ORF">M408DRAFT_29170</name>
</gene>
<keyword evidence="5" id="KW-0560">Oxidoreductase</keyword>
<dbReference type="Pfam" id="PF01266">
    <property type="entry name" value="DAO"/>
    <property type="match status" value="1"/>
</dbReference>
<evidence type="ECO:0000256" key="5">
    <source>
        <dbReference type="ARBA" id="ARBA00023002"/>
    </source>
</evidence>
<reference evidence="8" key="2">
    <citation type="submission" date="2015-01" db="EMBL/GenBank/DDBJ databases">
        <title>Evolutionary Origins and Diversification of the Mycorrhizal Mutualists.</title>
        <authorList>
            <consortium name="DOE Joint Genome Institute"/>
            <consortium name="Mycorrhizal Genomics Consortium"/>
            <person name="Kohler A."/>
            <person name="Kuo A."/>
            <person name="Nagy L.G."/>
            <person name="Floudas D."/>
            <person name="Copeland A."/>
            <person name="Barry K.W."/>
            <person name="Cichocki N."/>
            <person name="Veneault-Fourrey C."/>
            <person name="LaButti K."/>
            <person name="Lindquist E.A."/>
            <person name="Lipzen A."/>
            <person name="Lundell T."/>
            <person name="Morin E."/>
            <person name="Murat C."/>
            <person name="Riley R."/>
            <person name="Ohm R."/>
            <person name="Sun H."/>
            <person name="Tunlid A."/>
            <person name="Henrissat B."/>
            <person name="Grigoriev I.V."/>
            <person name="Hibbett D.S."/>
            <person name="Martin F."/>
        </authorList>
    </citation>
    <scope>NUCLEOTIDE SEQUENCE [LARGE SCALE GENOMIC DNA]</scope>
    <source>
        <strain evidence="8">MAFF 305830</strain>
    </source>
</reference>
<comment type="cofactor">
    <cofactor evidence="1">
        <name>FAD</name>
        <dbReference type="ChEBI" id="CHEBI:57692"/>
    </cofactor>
</comment>
<keyword evidence="4" id="KW-0274">FAD</keyword>
<keyword evidence="8" id="KW-1185">Reference proteome</keyword>
<evidence type="ECO:0000259" key="6">
    <source>
        <dbReference type="Pfam" id="PF01266"/>
    </source>
</evidence>
<dbReference type="InterPro" id="IPR023209">
    <property type="entry name" value="DAO"/>
</dbReference>
<evidence type="ECO:0000256" key="4">
    <source>
        <dbReference type="ARBA" id="ARBA00022827"/>
    </source>
</evidence>
<dbReference type="InterPro" id="IPR006181">
    <property type="entry name" value="D-amino_acid_oxidase_CS"/>
</dbReference>
<dbReference type="STRING" id="933852.A0A0C3AB89"/>
<sequence length="136" mass="14669">MTGAKDCRPGEYCYVMNRPAGGGTVLGGSSHLTWDPEVDMDVAKRIMQRAIEACPQLVKPGEGIEGLDVIHHSVGLRPVREEGPRIELEELPGNLKVVHNYGAGGFGFQSSWGMASAALQKVNMAIRTPSQVRGRL</sequence>
<dbReference type="EMBL" id="KN824368">
    <property type="protein sequence ID" value="KIM21925.1"/>
    <property type="molecule type" value="Genomic_DNA"/>
</dbReference>
<dbReference type="GO" id="GO:0003884">
    <property type="term" value="F:D-amino-acid oxidase activity"/>
    <property type="evidence" value="ECO:0007669"/>
    <property type="project" value="InterPro"/>
</dbReference>
<name>A0A0C3AB89_SERVB</name>
<dbReference type="PANTHER" id="PTHR11530">
    <property type="entry name" value="D-AMINO ACID OXIDASE"/>
    <property type="match status" value="1"/>
</dbReference>
<evidence type="ECO:0000256" key="2">
    <source>
        <dbReference type="ARBA" id="ARBA00006730"/>
    </source>
</evidence>
<dbReference type="HOGENOM" id="CLU_144918_0_0_1"/>
<proteinExistence type="inferred from homology"/>
<dbReference type="GO" id="GO:0019478">
    <property type="term" value="P:D-amino acid catabolic process"/>
    <property type="evidence" value="ECO:0007669"/>
    <property type="project" value="TreeGrafter"/>
</dbReference>
<comment type="similarity">
    <text evidence="2">Belongs to the DAMOX/DASOX family.</text>
</comment>
<dbReference type="AlphaFoldDB" id="A0A0C3AB89"/>
<keyword evidence="3" id="KW-0285">Flavoprotein</keyword>
<dbReference type="PANTHER" id="PTHR11530:SF16">
    <property type="entry name" value="D-AMINO ACID OXIDASE (AFU_ORTHOLOGUE AFUA_5G11290)"/>
    <property type="match status" value="1"/>
</dbReference>
<dbReference type="PROSITE" id="PS00677">
    <property type="entry name" value="DAO"/>
    <property type="match status" value="1"/>
</dbReference>
<evidence type="ECO:0000313" key="7">
    <source>
        <dbReference type="EMBL" id="KIM21925.1"/>
    </source>
</evidence>
<feature type="domain" description="FAD dependent oxidoreductase" evidence="6">
    <location>
        <begin position="9"/>
        <end position="116"/>
    </location>
</feature>
<dbReference type="GO" id="GO:0005737">
    <property type="term" value="C:cytoplasm"/>
    <property type="evidence" value="ECO:0007669"/>
    <property type="project" value="TreeGrafter"/>
</dbReference>
<evidence type="ECO:0000256" key="1">
    <source>
        <dbReference type="ARBA" id="ARBA00001974"/>
    </source>
</evidence>
<dbReference type="OrthoDB" id="2015447at2759"/>
<evidence type="ECO:0000313" key="8">
    <source>
        <dbReference type="Proteomes" id="UP000054097"/>
    </source>
</evidence>
<dbReference type="InterPro" id="IPR006076">
    <property type="entry name" value="FAD-dep_OxRdtase"/>
</dbReference>
<evidence type="ECO:0000256" key="3">
    <source>
        <dbReference type="ARBA" id="ARBA00022630"/>
    </source>
</evidence>
<dbReference type="Proteomes" id="UP000054097">
    <property type="component" value="Unassembled WGS sequence"/>
</dbReference>
<protein>
    <recommendedName>
        <fullName evidence="6">FAD dependent oxidoreductase domain-containing protein</fullName>
    </recommendedName>
</protein>